<dbReference type="Pfam" id="PF00561">
    <property type="entry name" value="Abhydrolase_1"/>
    <property type="match status" value="1"/>
</dbReference>
<dbReference type="InterPro" id="IPR029058">
    <property type="entry name" value="AB_hydrolase_fold"/>
</dbReference>
<comment type="caution">
    <text evidence="2">The sequence shown here is derived from an EMBL/GenBank/DDBJ whole genome shotgun (WGS) entry which is preliminary data.</text>
</comment>
<dbReference type="RefSeq" id="WP_076957504.1">
    <property type="nucleotide sequence ID" value="NZ_MLCO01000094.1"/>
</dbReference>
<protein>
    <recommendedName>
        <fullName evidence="1">AB hydrolase-1 domain-containing protein</fullName>
    </recommendedName>
</protein>
<evidence type="ECO:0000259" key="1">
    <source>
        <dbReference type="Pfam" id="PF00561"/>
    </source>
</evidence>
<evidence type="ECO:0000313" key="2">
    <source>
        <dbReference type="EMBL" id="ONG53792.1"/>
    </source>
</evidence>
<dbReference type="InterPro" id="IPR000073">
    <property type="entry name" value="AB_hydrolase_1"/>
</dbReference>
<name>A0A1V2H367_9PROT</name>
<dbReference type="Gene3D" id="3.40.50.1820">
    <property type="entry name" value="alpha/beta hydrolase"/>
    <property type="match status" value="1"/>
</dbReference>
<reference evidence="2 3" key="1">
    <citation type="submission" date="2016-10" db="EMBL/GenBank/DDBJ databases">
        <title>Draft Genome sequence of Roseomonas sp. strain M3.</title>
        <authorList>
            <person name="Subhash Y."/>
            <person name="Lee S."/>
        </authorList>
    </citation>
    <scope>NUCLEOTIDE SEQUENCE [LARGE SCALE GENOMIC DNA]</scope>
    <source>
        <strain evidence="2 3">M3</strain>
    </source>
</reference>
<dbReference type="SUPFAM" id="SSF53474">
    <property type="entry name" value="alpha/beta-Hydrolases"/>
    <property type="match status" value="1"/>
</dbReference>
<dbReference type="PANTHER" id="PTHR43433">
    <property type="entry name" value="HYDROLASE, ALPHA/BETA FOLD FAMILY PROTEIN"/>
    <property type="match status" value="1"/>
</dbReference>
<dbReference type="InterPro" id="IPR050471">
    <property type="entry name" value="AB_hydrolase"/>
</dbReference>
<proteinExistence type="predicted"/>
<dbReference type="PANTHER" id="PTHR43433:SF4">
    <property type="entry name" value="NON-HEME CHLOROPEROXIDASE-RELATED"/>
    <property type="match status" value="1"/>
</dbReference>
<accession>A0A1V2H367</accession>
<gene>
    <name evidence="2" type="ORF">BKE38_11550</name>
</gene>
<dbReference type="EMBL" id="MLCO01000094">
    <property type="protein sequence ID" value="ONG53792.1"/>
    <property type="molecule type" value="Genomic_DNA"/>
</dbReference>
<dbReference type="AlphaFoldDB" id="A0A1V2H367"/>
<evidence type="ECO:0000313" key="3">
    <source>
        <dbReference type="Proteomes" id="UP000188879"/>
    </source>
</evidence>
<sequence length="271" mass="28882">MPHTIVTRDGVALHCQDQGSGPPVVLLASWSLPGASWRYQTEALLAAGLRCLTYDRRGHGASPDPGGPMDFSTLADDLEAVLDAHGIEGATAVTFSAGSGEAVRHLTRHGGGHRIARLAMIAPTTPLLARRDDHPEGIDPAVFRAFIEEELRPDWPGWLQRNARPFAGPEVPQAELDWLIGLALQASPRALEAFHGALTTTDFRAELPLLRLPTLILQGDQDATCPLPLTGQASAALIPGARLSLYQGAPHGLPLSHRARLNAELLAFATA</sequence>
<keyword evidence="3" id="KW-1185">Reference proteome</keyword>
<dbReference type="Proteomes" id="UP000188879">
    <property type="component" value="Unassembled WGS sequence"/>
</dbReference>
<feature type="domain" description="AB hydrolase-1" evidence="1">
    <location>
        <begin position="22"/>
        <end position="166"/>
    </location>
</feature>
<organism evidence="2 3">
    <name type="scientific">Teichococcus deserti</name>
    <dbReference type="NCBI Taxonomy" id="1817963"/>
    <lineage>
        <taxon>Bacteria</taxon>
        <taxon>Pseudomonadati</taxon>
        <taxon>Pseudomonadota</taxon>
        <taxon>Alphaproteobacteria</taxon>
        <taxon>Acetobacterales</taxon>
        <taxon>Roseomonadaceae</taxon>
        <taxon>Roseomonas</taxon>
    </lineage>
</organism>